<feature type="region of interest" description="Disordered" evidence="1">
    <location>
        <begin position="121"/>
        <end position="151"/>
    </location>
</feature>
<proteinExistence type="predicted"/>
<accession>A0A9W7DSZ3</accession>
<evidence type="ECO:0000256" key="1">
    <source>
        <dbReference type="SAM" id="MobiDB-lite"/>
    </source>
</evidence>
<protein>
    <submittedName>
        <fullName evidence="2">Uncharacterized protein</fullName>
    </submittedName>
</protein>
<dbReference type="OrthoDB" id="10463578at2759"/>
<dbReference type="Proteomes" id="UP001165082">
    <property type="component" value="Unassembled WGS sequence"/>
</dbReference>
<reference evidence="2" key="1">
    <citation type="submission" date="2022-07" db="EMBL/GenBank/DDBJ databases">
        <title>Genome analysis of Parmales, a sister group of diatoms, reveals the evolutionary specialization of diatoms from phago-mixotrophs to photoautotrophs.</title>
        <authorList>
            <person name="Ban H."/>
            <person name="Sato S."/>
            <person name="Yoshikawa S."/>
            <person name="Kazumasa Y."/>
            <person name="Nakamura Y."/>
            <person name="Ichinomiya M."/>
            <person name="Saitoh K."/>
            <person name="Sato N."/>
            <person name="Blanc-Mathieu R."/>
            <person name="Endo H."/>
            <person name="Kuwata A."/>
            <person name="Ogata H."/>
        </authorList>
    </citation>
    <scope>NUCLEOTIDE SEQUENCE</scope>
</reference>
<name>A0A9W7DSZ3_9STRA</name>
<dbReference type="EMBL" id="BRXZ01002130">
    <property type="protein sequence ID" value="GMH55144.1"/>
    <property type="molecule type" value="Genomic_DNA"/>
</dbReference>
<evidence type="ECO:0000313" key="2">
    <source>
        <dbReference type="EMBL" id="GMH55144.1"/>
    </source>
</evidence>
<evidence type="ECO:0000313" key="3">
    <source>
        <dbReference type="Proteomes" id="UP001165082"/>
    </source>
</evidence>
<comment type="caution">
    <text evidence="2">The sequence shown here is derived from an EMBL/GenBank/DDBJ whole genome shotgun (WGS) entry which is preliminary data.</text>
</comment>
<keyword evidence="3" id="KW-1185">Reference proteome</keyword>
<feature type="compositionally biased region" description="Basic and acidic residues" evidence="1">
    <location>
        <begin position="132"/>
        <end position="147"/>
    </location>
</feature>
<dbReference type="AlphaFoldDB" id="A0A9W7DSZ3"/>
<feature type="non-terminal residue" evidence="2">
    <location>
        <position position="1"/>
    </location>
</feature>
<gene>
    <name evidence="2" type="ORF">TrRE_jg1251</name>
</gene>
<organism evidence="2 3">
    <name type="scientific">Triparma retinervis</name>
    <dbReference type="NCBI Taxonomy" id="2557542"/>
    <lineage>
        <taxon>Eukaryota</taxon>
        <taxon>Sar</taxon>
        <taxon>Stramenopiles</taxon>
        <taxon>Ochrophyta</taxon>
        <taxon>Bolidophyceae</taxon>
        <taxon>Parmales</taxon>
        <taxon>Triparmaceae</taxon>
        <taxon>Triparma</taxon>
    </lineage>
</organism>
<sequence length="266" mass="29823">MGDDNYNPGYNPGYNPDREEVLRNWNIGCHTSAYKTLVQRGDDKRGGTSLDKKEKENDIRVARKMAEGGGTWEECRDGYLGIIEEVQELMRRKGESNYLLAKISASKHGAVYCELQRVTSSSPSSRRSSSHGARETFKAWEKEDPEGRGCASKSRAYKNLEGCARTVLGDRGGACRAFSSAVSYEENLTGVERENDRLTTAAWNVACCREGREGMELGLWCRDRIKSEGWVREVEGRVWNWGGAAGEWGRIRHLDGMGWGEFMESG</sequence>